<dbReference type="AlphaFoldDB" id="A0AAV9FA02"/>
<keyword evidence="2" id="KW-1185">Reference proteome</keyword>
<sequence length="63" mass="6834">MTPTSAAEQEHRKNVLLELNALVSGSLVTTDEATVNKKSFVNGEGLPGQTLFTGSLIWVFDRN</sequence>
<comment type="caution">
    <text evidence="1">The sequence shown here is derived from an EMBL/GenBank/DDBJ whole genome shotgun (WGS) entry which is preliminary data.</text>
</comment>
<proteinExistence type="predicted"/>
<protein>
    <submittedName>
        <fullName evidence="1">Uncharacterized protein</fullName>
    </submittedName>
</protein>
<reference evidence="1" key="1">
    <citation type="journal article" date="2023" name="Nat. Commun.">
        <title>Diploid and tetraploid genomes of Acorus and the evolution of monocots.</title>
        <authorList>
            <person name="Ma L."/>
            <person name="Liu K.W."/>
            <person name="Li Z."/>
            <person name="Hsiao Y.Y."/>
            <person name="Qi Y."/>
            <person name="Fu T."/>
            <person name="Tang G.D."/>
            <person name="Zhang D."/>
            <person name="Sun W.H."/>
            <person name="Liu D.K."/>
            <person name="Li Y."/>
            <person name="Chen G.Z."/>
            <person name="Liu X.D."/>
            <person name="Liao X.Y."/>
            <person name="Jiang Y.T."/>
            <person name="Yu X."/>
            <person name="Hao Y."/>
            <person name="Huang J."/>
            <person name="Zhao X.W."/>
            <person name="Ke S."/>
            <person name="Chen Y.Y."/>
            <person name="Wu W.L."/>
            <person name="Hsu J.L."/>
            <person name="Lin Y.F."/>
            <person name="Huang M.D."/>
            <person name="Li C.Y."/>
            <person name="Huang L."/>
            <person name="Wang Z.W."/>
            <person name="Zhao X."/>
            <person name="Zhong W.Y."/>
            <person name="Peng D.H."/>
            <person name="Ahmad S."/>
            <person name="Lan S."/>
            <person name="Zhang J.S."/>
            <person name="Tsai W.C."/>
            <person name="Van de Peer Y."/>
            <person name="Liu Z.J."/>
        </authorList>
    </citation>
    <scope>NUCLEOTIDE SEQUENCE</scope>
    <source>
        <strain evidence="1">CP</strain>
    </source>
</reference>
<dbReference type="Proteomes" id="UP001180020">
    <property type="component" value="Unassembled WGS sequence"/>
</dbReference>
<evidence type="ECO:0000313" key="2">
    <source>
        <dbReference type="Proteomes" id="UP001180020"/>
    </source>
</evidence>
<organism evidence="1 2">
    <name type="scientific">Acorus calamus</name>
    <name type="common">Sweet flag</name>
    <dbReference type="NCBI Taxonomy" id="4465"/>
    <lineage>
        <taxon>Eukaryota</taxon>
        <taxon>Viridiplantae</taxon>
        <taxon>Streptophyta</taxon>
        <taxon>Embryophyta</taxon>
        <taxon>Tracheophyta</taxon>
        <taxon>Spermatophyta</taxon>
        <taxon>Magnoliopsida</taxon>
        <taxon>Liliopsida</taxon>
        <taxon>Acoraceae</taxon>
        <taxon>Acorus</taxon>
    </lineage>
</organism>
<reference evidence="1" key="2">
    <citation type="submission" date="2023-06" db="EMBL/GenBank/DDBJ databases">
        <authorList>
            <person name="Ma L."/>
            <person name="Liu K.-W."/>
            <person name="Li Z."/>
            <person name="Hsiao Y.-Y."/>
            <person name="Qi Y."/>
            <person name="Fu T."/>
            <person name="Tang G."/>
            <person name="Zhang D."/>
            <person name="Sun W.-H."/>
            <person name="Liu D.-K."/>
            <person name="Li Y."/>
            <person name="Chen G.-Z."/>
            <person name="Liu X.-D."/>
            <person name="Liao X.-Y."/>
            <person name="Jiang Y.-T."/>
            <person name="Yu X."/>
            <person name="Hao Y."/>
            <person name="Huang J."/>
            <person name="Zhao X.-W."/>
            <person name="Ke S."/>
            <person name="Chen Y.-Y."/>
            <person name="Wu W.-L."/>
            <person name="Hsu J.-L."/>
            <person name="Lin Y.-F."/>
            <person name="Huang M.-D."/>
            <person name="Li C.-Y."/>
            <person name="Huang L."/>
            <person name="Wang Z.-W."/>
            <person name="Zhao X."/>
            <person name="Zhong W.-Y."/>
            <person name="Peng D.-H."/>
            <person name="Ahmad S."/>
            <person name="Lan S."/>
            <person name="Zhang J.-S."/>
            <person name="Tsai W.-C."/>
            <person name="Van De Peer Y."/>
            <person name="Liu Z.-J."/>
        </authorList>
    </citation>
    <scope>NUCLEOTIDE SEQUENCE</scope>
    <source>
        <strain evidence="1">CP</strain>
        <tissue evidence="1">Leaves</tissue>
    </source>
</reference>
<name>A0AAV9FA02_ACOCL</name>
<gene>
    <name evidence="1" type="ORF">QJS10_CPA02g00914</name>
</gene>
<accession>A0AAV9FA02</accession>
<evidence type="ECO:0000313" key="1">
    <source>
        <dbReference type="EMBL" id="KAK1322781.1"/>
    </source>
</evidence>
<dbReference type="EMBL" id="JAUJYO010000002">
    <property type="protein sequence ID" value="KAK1322781.1"/>
    <property type="molecule type" value="Genomic_DNA"/>
</dbReference>